<evidence type="ECO:0000256" key="1">
    <source>
        <dbReference type="SAM" id="Phobius"/>
    </source>
</evidence>
<keyword evidence="1" id="KW-1133">Transmembrane helix</keyword>
<feature type="transmembrane region" description="Helical" evidence="1">
    <location>
        <begin position="16"/>
        <end position="36"/>
    </location>
</feature>
<dbReference type="EMBL" id="MIGZ01000124">
    <property type="protein sequence ID" value="ODQ87481.1"/>
    <property type="molecule type" value="Genomic_DNA"/>
</dbReference>
<keyword evidence="1" id="KW-0812">Transmembrane</keyword>
<dbReference type="AlphaFoldDB" id="A0A1E3RCH0"/>
<reference evidence="3" key="1">
    <citation type="submission" date="2016-09" db="EMBL/GenBank/DDBJ databases">
        <authorList>
            <person name="Greninger A.L."/>
            <person name="Jerome K.R."/>
            <person name="Mcnair B."/>
            <person name="Wallis C."/>
            <person name="Fang F."/>
        </authorList>
    </citation>
    <scope>NUCLEOTIDE SEQUENCE [LARGE SCALE GENOMIC DNA]</scope>
    <source>
        <strain evidence="3">M7</strain>
    </source>
</reference>
<evidence type="ECO:0000313" key="2">
    <source>
        <dbReference type="EMBL" id="ODQ87481.1"/>
    </source>
</evidence>
<keyword evidence="3" id="KW-1185">Reference proteome</keyword>
<feature type="transmembrane region" description="Helical" evidence="1">
    <location>
        <begin position="48"/>
        <end position="70"/>
    </location>
</feature>
<sequence length="80" mass="8706">MTEIEDPAPRSRRRHVLRLVAVAAFLLGLFYLVAVARVIDVEAVRNAVAATGPAAPLAYVVVSAVLGALFRRRRPADRRA</sequence>
<keyword evidence="1" id="KW-0472">Membrane</keyword>
<accession>A0A1E3RCH0</accession>
<organism evidence="2 3">
    <name type="scientific">Mycolicibacterium holsaticum</name>
    <dbReference type="NCBI Taxonomy" id="152142"/>
    <lineage>
        <taxon>Bacteria</taxon>
        <taxon>Bacillati</taxon>
        <taxon>Actinomycetota</taxon>
        <taxon>Actinomycetes</taxon>
        <taxon>Mycobacteriales</taxon>
        <taxon>Mycobacteriaceae</taxon>
        <taxon>Mycolicibacterium</taxon>
    </lineage>
</organism>
<dbReference type="Proteomes" id="UP000094243">
    <property type="component" value="Unassembled WGS sequence"/>
</dbReference>
<evidence type="ECO:0000313" key="3">
    <source>
        <dbReference type="Proteomes" id="UP000094243"/>
    </source>
</evidence>
<proteinExistence type="predicted"/>
<protein>
    <submittedName>
        <fullName evidence="2">Uncharacterized protein</fullName>
    </submittedName>
</protein>
<name>A0A1E3RCH0_9MYCO</name>
<comment type="caution">
    <text evidence="2">The sequence shown here is derived from an EMBL/GenBank/DDBJ whole genome shotgun (WGS) entry which is preliminary data.</text>
</comment>
<gene>
    <name evidence="2" type="ORF">BHQ17_19020</name>
</gene>